<keyword evidence="1" id="KW-0812">Transmembrane</keyword>
<comment type="caution">
    <text evidence="2">The sequence shown here is derived from an EMBL/GenBank/DDBJ whole genome shotgun (WGS) entry which is preliminary data.</text>
</comment>
<dbReference type="RefSeq" id="WP_179812336.1">
    <property type="nucleotide sequence ID" value="NZ_JACBZD010000001.1"/>
</dbReference>
<evidence type="ECO:0000256" key="1">
    <source>
        <dbReference type="SAM" id="Phobius"/>
    </source>
</evidence>
<evidence type="ECO:0000313" key="3">
    <source>
        <dbReference type="Proteomes" id="UP000567795"/>
    </source>
</evidence>
<dbReference type="EMBL" id="JACBZD010000001">
    <property type="protein sequence ID" value="NYI03245.1"/>
    <property type="molecule type" value="Genomic_DNA"/>
</dbReference>
<gene>
    <name evidence="2" type="ORF">FHU37_000188</name>
</gene>
<protein>
    <submittedName>
        <fullName evidence="2">Uncharacterized protein</fullName>
    </submittedName>
</protein>
<sequence>MMDHLVSGEVRRGRRPGPAAGLLERVPVRPVTAPLLVLGHRLRQRAEAARAAGERGAISTEYALVVILGVLIAGAVAAAVWVVVNNATDNLEQVPLDVNDGAGGAAGGGSAG</sequence>
<reference evidence="2 3" key="1">
    <citation type="submission" date="2020-07" db="EMBL/GenBank/DDBJ databases">
        <title>Sequencing the genomes of 1000 actinobacteria strains.</title>
        <authorList>
            <person name="Klenk H.-P."/>
        </authorList>
    </citation>
    <scope>NUCLEOTIDE SEQUENCE [LARGE SCALE GENOMIC DNA]</scope>
    <source>
        <strain evidence="2 3">DSM 42178</strain>
    </source>
</reference>
<name>A0A852ZNJ8_9ACTN</name>
<keyword evidence="1" id="KW-0472">Membrane</keyword>
<feature type="transmembrane region" description="Helical" evidence="1">
    <location>
        <begin position="62"/>
        <end position="84"/>
    </location>
</feature>
<accession>A0A852ZNJ8</accession>
<keyword evidence="3" id="KW-1185">Reference proteome</keyword>
<dbReference type="AlphaFoldDB" id="A0A852ZNJ8"/>
<evidence type="ECO:0000313" key="2">
    <source>
        <dbReference type="EMBL" id="NYI03245.1"/>
    </source>
</evidence>
<organism evidence="2 3">
    <name type="scientific">Allostreptomyces psammosilenae</name>
    <dbReference type="NCBI Taxonomy" id="1892865"/>
    <lineage>
        <taxon>Bacteria</taxon>
        <taxon>Bacillati</taxon>
        <taxon>Actinomycetota</taxon>
        <taxon>Actinomycetes</taxon>
        <taxon>Kitasatosporales</taxon>
        <taxon>Streptomycetaceae</taxon>
        <taxon>Allostreptomyces</taxon>
    </lineage>
</organism>
<proteinExistence type="predicted"/>
<dbReference type="Proteomes" id="UP000567795">
    <property type="component" value="Unassembled WGS sequence"/>
</dbReference>
<keyword evidence="1" id="KW-1133">Transmembrane helix</keyword>